<dbReference type="EMBL" id="FWFX01000006">
    <property type="protein sequence ID" value="SLN46827.1"/>
    <property type="molecule type" value="Genomic_DNA"/>
</dbReference>
<keyword evidence="4" id="KW-1185">Reference proteome</keyword>
<feature type="domain" description="DUF2314" evidence="2">
    <location>
        <begin position="35"/>
        <end position="94"/>
    </location>
</feature>
<dbReference type="Pfam" id="PF10077">
    <property type="entry name" value="DUF2314"/>
    <property type="match status" value="1"/>
</dbReference>
<name>A0A1X6ZBJ8_9RHOB</name>
<dbReference type="Proteomes" id="UP000193061">
    <property type="component" value="Unassembled WGS sequence"/>
</dbReference>
<dbReference type="Pfam" id="PF09951">
    <property type="entry name" value="Imm33"/>
    <property type="match status" value="1"/>
</dbReference>
<dbReference type="RefSeq" id="WP_085805818.1">
    <property type="nucleotide sequence ID" value="NZ_FWFX01000006.1"/>
</dbReference>
<dbReference type="AlphaFoldDB" id="A0A1X6ZBJ8"/>
<accession>A0A1X6ZBJ8</accession>
<reference evidence="3 4" key="1">
    <citation type="submission" date="2017-03" db="EMBL/GenBank/DDBJ databases">
        <authorList>
            <person name="Afonso C.L."/>
            <person name="Miller P.J."/>
            <person name="Scott M.A."/>
            <person name="Spackman E."/>
            <person name="Goraichik I."/>
            <person name="Dimitrov K.M."/>
            <person name="Suarez D.L."/>
            <person name="Swayne D.E."/>
        </authorList>
    </citation>
    <scope>NUCLEOTIDE SEQUENCE [LARGE SCALE GENOMIC DNA]</scope>
    <source>
        <strain evidence="3 4">CECT 7450</strain>
    </source>
</reference>
<evidence type="ECO:0000259" key="1">
    <source>
        <dbReference type="Pfam" id="PF09951"/>
    </source>
</evidence>
<dbReference type="OrthoDB" id="7187490at2"/>
<evidence type="ECO:0008006" key="5">
    <source>
        <dbReference type="Google" id="ProtNLM"/>
    </source>
</evidence>
<protein>
    <recommendedName>
        <fullName evidence="5">DUF2185 domain-containing protein</fullName>
    </recommendedName>
</protein>
<sequence length="222" mass="25450">MTAYTLEDPRPRAKENPYPFFLPSPAELAGVGQEDYVKILFRSTQPEPEYDAERMWVIVSERDGDDLIGQLDNDPSDIPGLSAGDVVRFNVHHILSIIWDDEDQKKRLEEDSNDQDRFFERCIVDEAVIEGRARSQYIYREPPDSDPDDKHPDSGWRIRAHVDDLSEEEYEDTPISYVALGVVLNQDASFLHLLDNPAGVAFLRNDSDEYQAVEYTSDPVEE</sequence>
<evidence type="ECO:0000313" key="4">
    <source>
        <dbReference type="Proteomes" id="UP000193061"/>
    </source>
</evidence>
<evidence type="ECO:0000313" key="3">
    <source>
        <dbReference type="EMBL" id="SLN46827.1"/>
    </source>
</evidence>
<dbReference type="PANTHER" id="PTHR38743:SF2">
    <property type="entry name" value="DUF2185 DOMAIN-CONTAINING PROTEIN"/>
    <property type="match status" value="1"/>
</dbReference>
<gene>
    <name evidence="3" type="ORF">ROA7450_02307</name>
</gene>
<proteinExistence type="predicted"/>
<evidence type="ECO:0000259" key="2">
    <source>
        <dbReference type="Pfam" id="PF10077"/>
    </source>
</evidence>
<organism evidence="3 4">
    <name type="scientific">Roseovarius albus</name>
    <dbReference type="NCBI Taxonomy" id="1247867"/>
    <lineage>
        <taxon>Bacteria</taxon>
        <taxon>Pseudomonadati</taxon>
        <taxon>Pseudomonadota</taxon>
        <taxon>Alphaproteobacteria</taxon>
        <taxon>Rhodobacterales</taxon>
        <taxon>Roseobacteraceae</taxon>
        <taxon>Roseovarius</taxon>
    </lineage>
</organism>
<dbReference type="InterPro" id="IPR018689">
    <property type="entry name" value="Imm33_dom"/>
</dbReference>
<feature type="domain" description="Immunity protein Imm33" evidence="1">
    <location>
        <begin position="122"/>
        <end position="213"/>
    </location>
</feature>
<dbReference type="InterPro" id="IPR018756">
    <property type="entry name" value="DUF2314"/>
</dbReference>
<dbReference type="PANTHER" id="PTHR38743">
    <property type="entry name" value="SIMILAR TO GLYOXYLASE I FAMILY PROTEIN"/>
    <property type="match status" value="1"/>
</dbReference>